<sequence length="229" mass="25534">MALSKERKKYLQVFFKQYTTEFACVIASRKGEHHAFCTICKCYISVSHGGRTDVVAHVSSKKHTNNVQCQEKQHLIQQFFGKKDGDNDVIRAECLFTAFLLEHSIPLSVSDHVGPVLRKMFPKCDVAKRYGCARTKTTMIVREMAGHAQECVVSALKRRVFAVVTDGSNDSQAQLYPIVATFFAEESGLIESKLLALSTLDPSTGRAKLIMDSFASLNVPLSKLHSFLL</sequence>
<comment type="caution">
    <text evidence="1">The sequence shown here is derived from an EMBL/GenBank/DDBJ whole genome shotgun (WGS) entry which is preliminary data.</text>
</comment>
<reference evidence="1" key="1">
    <citation type="journal article" date="2020" name="Cell">
        <title>Large-Scale Comparative Analyses of Tick Genomes Elucidate Their Genetic Diversity and Vector Capacities.</title>
        <authorList>
            <consortium name="Tick Genome and Microbiome Consortium (TIGMIC)"/>
            <person name="Jia N."/>
            <person name="Wang J."/>
            <person name="Shi W."/>
            <person name="Du L."/>
            <person name="Sun Y."/>
            <person name="Zhan W."/>
            <person name="Jiang J.F."/>
            <person name="Wang Q."/>
            <person name="Zhang B."/>
            <person name="Ji P."/>
            <person name="Bell-Sakyi L."/>
            <person name="Cui X.M."/>
            <person name="Yuan T.T."/>
            <person name="Jiang B.G."/>
            <person name="Yang W.F."/>
            <person name="Lam T.T."/>
            <person name="Chang Q.C."/>
            <person name="Ding S.J."/>
            <person name="Wang X.J."/>
            <person name="Zhu J.G."/>
            <person name="Ruan X.D."/>
            <person name="Zhao L."/>
            <person name="Wei J.T."/>
            <person name="Ye R.Z."/>
            <person name="Que T.C."/>
            <person name="Du C.H."/>
            <person name="Zhou Y.H."/>
            <person name="Cheng J.X."/>
            <person name="Dai P.F."/>
            <person name="Guo W.B."/>
            <person name="Han X.H."/>
            <person name="Huang E.J."/>
            <person name="Li L.F."/>
            <person name="Wei W."/>
            <person name="Gao Y.C."/>
            <person name="Liu J.Z."/>
            <person name="Shao H.Z."/>
            <person name="Wang X."/>
            <person name="Wang C.C."/>
            <person name="Yang T.C."/>
            <person name="Huo Q.B."/>
            <person name="Li W."/>
            <person name="Chen H.Y."/>
            <person name="Chen S.E."/>
            <person name="Zhou L.G."/>
            <person name="Ni X.B."/>
            <person name="Tian J.H."/>
            <person name="Sheng Y."/>
            <person name="Liu T."/>
            <person name="Pan Y.S."/>
            <person name="Xia L.Y."/>
            <person name="Li J."/>
            <person name="Zhao F."/>
            <person name="Cao W.C."/>
        </authorList>
    </citation>
    <scope>NUCLEOTIDE SEQUENCE</scope>
    <source>
        <strain evidence="1">Rmic-2018</strain>
    </source>
</reference>
<keyword evidence="2" id="KW-1185">Reference proteome</keyword>
<dbReference type="PANTHER" id="PTHR37162">
    <property type="entry name" value="HAT FAMILY DIMERISATION DOMAINCONTAINING PROTEIN-RELATED"/>
    <property type="match status" value="1"/>
</dbReference>
<gene>
    <name evidence="1" type="ORF">HPB51_022540</name>
</gene>
<evidence type="ECO:0000313" key="2">
    <source>
        <dbReference type="Proteomes" id="UP000821866"/>
    </source>
</evidence>
<dbReference type="Proteomes" id="UP000821866">
    <property type="component" value="Chromosome 4"/>
</dbReference>
<organism evidence="1 2">
    <name type="scientific">Rhipicephalus microplus</name>
    <name type="common">Cattle tick</name>
    <name type="synonym">Boophilus microplus</name>
    <dbReference type="NCBI Taxonomy" id="6941"/>
    <lineage>
        <taxon>Eukaryota</taxon>
        <taxon>Metazoa</taxon>
        <taxon>Ecdysozoa</taxon>
        <taxon>Arthropoda</taxon>
        <taxon>Chelicerata</taxon>
        <taxon>Arachnida</taxon>
        <taxon>Acari</taxon>
        <taxon>Parasitiformes</taxon>
        <taxon>Ixodida</taxon>
        <taxon>Ixodoidea</taxon>
        <taxon>Ixodidae</taxon>
        <taxon>Rhipicephalinae</taxon>
        <taxon>Rhipicephalus</taxon>
        <taxon>Boophilus</taxon>
    </lineage>
</organism>
<evidence type="ECO:0008006" key="3">
    <source>
        <dbReference type="Google" id="ProtNLM"/>
    </source>
</evidence>
<reference evidence="1" key="2">
    <citation type="submission" date="2021-09" db="EMBL/GenBank/DDBJ databases">
        <authorList>
            <person name="Jia N."/>
            <person name="Wang J."/>
            <person name="Shi W."/>
            <person name="Du L."/>
            <person name="Sun Y."/>
            <person name="Zhan W."/>
            <person name="Jiang J."/>
            <person name="Wang Q."/>
            <person name="Zhang B."/>
            <person name="Ji P."/>
            <person name="Sakyi L.B."/>
            <person name="Cui X."/>
            <person name="Yuan T."/>
            <person name="Jiang B."/>
            <person name="Yang W."/>
            <person name="Lam T.T.-Y."/>
            <person name="Chang Q."/>
            <person name="Ding S."/>
            <person name="Wang X."/>
            <person name="Zhu J."/>
            <person name="Ruan X."/>
            <person name="Zhao L."/>
            <person name="Wei J."/>
            <person name="Que T."/>
            <person name="Du C."/>
            <person name="Cheng J."/>
            <person name="Dai P."/>
            <person name="Han X."/>
            <person name="Huang E."/>
            <person name="Gao Y."/>
            <person name="Liu J."/>
            <person name="Shao H."/>
            <person name="Ye R."/>
            <person name="Li L."/>
            <person name="Wei W."/>
            <person name="Wang X."/>
            <person name="Wang C."/>
            <person name="Huo Q."/>
            <person name="Li W."/>
            <person name="Guo W."/>
            <person name="Chen H."/>
            <person name="Chen S."/>
            <person name="Zhou L."/>
            <person name="Zhou L."/>
            <person name="Ni X."/>
            <person name="Tian J."/>
            <person name="Zhou Y."/>
            <person name="Sheng Y."/>
            <person name="Liu T."/>
            <person name="Pan Y."/>
            <person name="Xia L."/>
            <person name="Li J."/>
            <person name="Zhao F."/>
            <person name="Cao W."/>
        </authorList>
    </citation>
    <scope>NUCLEOTIDE SEQUENCE</scope>
    <source>
        <strain evidence="1">Rmic-2018</strain>
        <tissue evidence="1">Larvae</tissue>
    </source>
</reference>
<dbReference type="AlphaFoldDB" id="A0A9J6E3I7"/>
<protein>
    <recommendedName>
        <fullName evidence="3">DUF4371 domain-containing protein</fullName>
    </recommendedName>
</protein>
<evidence type="ECO:0000313" key="1">
    <source>
        <dbReference type="EMBL" id="KAH8029075.1"/>
    </source>
</evidence>
<dbReference type="PANTHER" id="PTHR37162:SF10">
    <property type="entry name" value="DUF4371 DOMAIN-CONTAINING PROTEIN"/>
    <property type="match status" value="1"/>
</dbReference>
<proteinExistence type="predicted"/>
<dbReference type="EMBL" id="JABSTU010000006">
    <property type="protein sequence ID" value="KAH8029075.1"/>
    <property type="molecule type" value="Genomic_DNA"/>
</dbReference>
<accession>A0A9J6E3I7</accession>
<name>A0A9J6E3I7_RHIMP</name>